<gene>
    <name evidence="3" type="ORF">AAP_00232</name>
</gene>
<dbReference type="EMBL" id="AZGZ01000001">
    <property type="protein sequence ID" value="KZZ97971.1"/>
    <property type="molecule type" value="Genomic_DNA"/>
</dbReference>
<evidence type="ECO:0000256" key="2">
    <source>
        <dbReference type="SAM" id="Phobius"/>
    </source>
</evidence>
<evidence type="ECO:0000313" key="3">
    <source>
        <dbReference type="EMBL" id="KZZ97971.1"/>
    </source>
</evidence>
<dbReference type="VEuPathDB" id="FungiDB:AAP_00232"/>
<evidence type="ECO:0000313" key="4">
    <source>
        <dbReference type="Proteomes" id="UP000242877"/>
    </source>
</evidence>
<keyword evidence="1" id="KW-0175">Coiled coil</keyword>
<feature type="transmembrane region" description="Helical" evidence="2">
    <location>
        <begin position="12"/>
        <end position="32"/>
    </location>
</feature>
<keyword evidence="4" id="KW-1185">Reference proteome</keyword>
<name>A0A168DPJ5_9EURO</name>
<dbReference type="AlphaFoldDB" id="A0A168DPJ5"/>
<reference evidence="3 4" key="1">
    <citation type="journal article" date="2016" name="Genome Biol. Evol.">
        <title>Divergent and convergent evolution of fungal pathogenicity.</title>
        <authorList>
            <person name="Shang Y."/>
            <person name="Xiao G."/>
            <person name="Zheng P."/>
            <person name="Cen K."/>
            <person name="Zhan S."/>
            <person name="Wang C."/>
        </authorList>
    </citation>
    <scope>NUCLEOTIDE SEQUENCE [LARGE SCALE GENOMIC DNA]</scope>
    <source>
        <strain evidence="3 4">ARSEF 7405</strain>
    </source>
</reference>
<comment type="caution">
    <text evidence="3">The sequence shown here is derived from an EMBL/GenBank/DDBJ whole genome shotgun (WGS) entry which is preliminary data.</text>
</comment>
<keyword evidence="2" id="KW-0812">Transmembrane</keyword>
<organism evidence="3 4">
    <name type="scientific">Ascosphaera apis ARSEF 7405</name>
    <dbReference type="NCBI Taxonomy" id="392613"/>
    <lineage>
        <taxon>Eukaryota</taxon>
        <taxon>Fungi</taxon>
        <taxon>Dikarya</taxon>
        <taxon>Ascomycota</taxon>
        <taxon>Pezizomycotina</taxon>
        <taxon>Eurotiomycetes</taxon>
        <taxon>Eurotiomycetidae</taxon>
        <taxon>Onygenales</taxon>
        <taxon>Ascosphaeraceae</taxon>
        <taxon>Ascosphaera</taxon>
    </lineage>
</organism>
<dbReference type="OrthoDB" id="3436553at2759"/>
<evidence type="ECO:0000256" key="1">
    <source>
        <dbReference type="SAM" id="Coils"/>
    </source>
</evidence>
<dbReference type="Proteomes" id="UP000242877">
    <property type="component" value="Unassembled WGS sequence"/>
</dbReference>
<feature type="coiled-coil region" evidence="1">
    <location>
        <begin position="44"/>
        <end position="76"/>
    </location>
</feature>
<accession>A0A168DPJ5</accession>
<proteinExistence type="predicted"/>
<keyword evidence="2" id="KW-1133">Transmembrane helix</keyword>
<sequence length="140" mass="15940">MPSIGEELGIMFAFLASMVLTALIYALIWRCVQRRNAIEEKLRREKLNAALRARENERNEQDMKRERERKREIRDIRISRSEGGRVLTESPLTTSLLNSQEDVTADIDALGDGPEHINHGPRSTDELGIGVTEAREDLIV</sequence>
<protein>
    <submittedName>
        <fullName evidence="3">Uncharacterized protein</fullName>
    </submittedName>
</protein>
<keyword evidence="2" id="KW-0472">Membrane</keyword>